<organism evidence="2">
    <name type="scientific">uncultured Thermomicrobiales bacterium</name>
    <dbReference type="NCBI Taxonomy" id="1645740"/>
    <lineage>
        <taxon>Bacteria</taxon>
        <taxon>Pseudomonadati</taxon>
        <taxon>Thermomicrobiota</taxon>
        <taxon>Thermomicrobia</taxon>
        <taxon>Thermomicrobiales</taxon>
        <taxon>environmental samples</taxon>
    </lineage>
</organism>
<evidence type="ECO:0000256" key="1">
    <source>
        <dbReference type="SAM" id="MobiDB-lite"/>
    </source>
</evidence>
<reference evidence="2" key="1">
    <citation type="submission" date="2020-02" db="EMBL/GenBank/DDBJ databases">
        <authorList>
            <person name="Meier V. D."/>
        </authorList>
    </citation>
    <scope>NUCLEOTIDE SEQUENCE</scope>
    <source>
        <strain evidence="2">AVDCRST_MAG19</strain>
    </source>
</reference>
<name>A0A6J4VAM9_9BACT</name>
<dbReference type="AlphaFoldDB" id="A0A6J4VAM9"/>
<feature type="non-terminal residue" evidence="2">
    <location>
        <position position="142"/>
    </location>
</feature>
<proteinExistence type="predicted"/>
<dbReference type="EMBL" id="CADCWL010000137">
    <property type="protein sequence ID" value="CAA9570892.1"/>
    <property type="molecule type" value="Genomic_DNA"/>
</dbReference>
<feature type="compositionally biased region" description="Basic residues" evidence="1">
    <location>
        <begin position="65"/>
        <end position="102"/>
    </location>
</feature>
<feature type="compositionally biased region" description="Gly residues" evidence="1">
    <location>
        <begin position="50"/>
        <end position="62"/>
    </location>
</feature>
<accession>A0A6J4VAM9</accession>
<gene>
    <name evidence="2" type="ORF">AVDCRST_MAG19-2765</name>
</gene>
<feature type="compositionally biased region" description="Basic residues" evidence="1">
    <location>
        <begin position="34"/>
        <end position="45"/>
    </location>
</feature>
<feature type="region of interest" description="Disordered" evidence="1">
    <location>
        <begin position="1"/>
        <end position="142"/>
    </location>
</feature>
<sequence>GGDPAGDRLGPAPRSRRGPLRPIRLPGGAGYGRLLRRAALRRVRPVGRASGPGGVPGGPGLKGDGRRRGRCLRRRRALLRARRPAGRTARKRSAPRPRRRPTRPPARGAGGGRRLAEPLRPDLALLVDGGGRDHAPALRTGV</sequence>
<feature type="non-terminal residue" evidence="2">
    <location>
        <position position="1"/>
    </location>
</feature>
<protein>
    <submittedName>
        <fullName evidence="2">Uncharacterized protein</fullName>
    </submittedName>
</protein>
<evidence type="ECO:0000313" key="2">
    <source>
        <dbReference type="EMBL" id="CAA9570892.1"/>
    </source>
</evidence>